<dbReference type="RefSeq" id="WP_215915000.1">
    <property type="nucleotide sequence ID" value="NZ_JAHKNI010000001.1"/>
</dbReference>
<dbReference type="Pfam" id="PF04672">
    <property type="entry name" value="Methyltransf_19"/>
    <property type="match status" value="1"/>
</dbReference>
<dbReference type="InterPro" id="IPR029063">
    <property type="entry name" value="SAM-dependent_MTases_sf"/>
</dbReference>
<sequence>MPALPDWSPDDIDPQIPSSARMYDYVLGGFTNFEVDRKLADWVQQTMPEVAQGARDNRAFLRRLVGFLVQEAGIDQFLDLGSGIPTAGNVHEIAQRLRPGARVVYVDIDPVAVSASRQLLADNPDATAIRADLTDVEEILAAPEVAGLLDLSRPVAVLLVSVLHFVPESADPAAAIARLREAMAPGSYLAISHFTDEGREGDAQRIVAMSRQTPTTTTPRSRAQIEALFDGFTVLEPGMVDVSTWRPEESADGAPASFSGWYCGVGVLAGE</sequence>
<dbReference type="SUPFAM" id="SSF53335">
    <property type="entry name" value="S-adenosyl-L-methionine-dependent methyltransferases"/>
    <property type="match status" value="1"/>
</dbReference>
<proteinExistence type="predicted"/>
<keyword evidence="1" id="KW-0808">Transferase</keyword>
<dbReference type="Proteomes" id="UP000733379">
    <property type="component" value="Unassembled WGS sequence"/>
</dbReference>
<keyword evidence="2" id="KW-1185">Reference proteome</keyword>
<dbReference type="CDD" id="cd02440">
    <property type="entry name" value="AdoMet_MTases"/>
    <property type="match status" value="1"/>
</dbReference>
<dbReference type="GO" id="GO:0032259">
    <property type="term" value="P:methylation"/>
    <property type="evidence" value="ECO:0007669"/>
    <property type="project" value="UniProtKB-KW"/>
</dbReference>
<evidence type="ECO:0000313" key="2">
    <source>
        <dbReference type="Proteomes" id="UP000733379"/>
    </source>
</evidence>
<dbReference type="InterPro" id="IPR006764">
    <property type="entry name" value="SAM_dep_MeTrfase_SAV2177_type"/>
</dbReference>
<comment type="caution">
    <text evidence="1">The sequence shown here is derived from an EMBL/GenBank/DDBJ whole genome shotgun (WGS) entry which is preliminary data.</text>
</comment>
<accession>A0ABS6AT48</accession>
<dbReference type="EMBL" id="JAHKNI010000001">
    <property type="protein sequence ID" value="MBU3060085.1"/>
    <property type="molecule type" value="Genomic_DNA"/>
</dbReference>
<protein>
    <submittedName>
        <fullName evidence="1">SAM-dependent methyltransferase</fullName>
    </submittedName>
</protein>
<dbReference type="PIRSF" id="PIRSF017393">
    <property type="entry name" value="MTase_SAV2177"/>
    <property type="match status" value="1"/>
</dbReference>
<keyword evidence="1" id="KW-0489">Methyltransferase</keyword>
<name>A0ABS6AT48_9NOCA</name>
<dbReference type="GO" id="GO:0008168">
    <property type="term" value="F:methyltransferase activity"/>
    <property type="evidence" value="ECO:0007669"/>
    <property type="project" value="UniProtKB-KW"/>
</dbReference>
<gene>
    <name evidence="1" type="ORF">KO481_00890</name>
</gene>
<evidence type="ECO:0000313" key="1">
    <source>
        <dbReference type="EMBL" id="MBU3060085.1"/>
    </source>
</evidence>
<organism evidence="1 2">
    <name type="scientific">Nocardia albiluteola</name>
    <dbReference type="NCBI Taxonomy" id="2842303"/>
    <lineage>
        <taxon>Bacteria</taxon>
        <taxon>Bacillati</taxon>
        <taxon>Actinomycetota</taxon>
        <taxon>Actinomycetes</taxon>
        <taxon>Mycobacteriales</taxon>
        <taxon>Nocardiaceae</taxon>
        <taxon>Nocardia</taxon>
    </lineage>
</organism>
<dbReference type="Gene3D" id="3.40.50.150">
    <property type="entry name" value="Vaccinia Virus protein VP39"/>
    <property type="match status" value="1"/>
</dbReference>
<reference evidence="1 2" key="1">
    <citation type="submission" date="2021-06" db="EMBL/GenBank/DDBJ databases">
        <title>Actinomycetes sequencing.</title>
        <authorList>
            <person name="Shan Q."/>
        </authorList>
    </citation>
    <scope>NUCLEOTIDE SEQUENCE [LARGE SCALE GENOMIC DNA]</scope>
    <source>
        <strain evidence="1 2">NEAU-G5</strain>
    </source>
</reference>